<dbReference type="Proteomes" id="UP000326924">
    <property type="component" value="Unassembled WGS sequence"/>
</dbReference>
<keyword evidence="2" id="KW-1185">Reference proteome</keyword>
<protein>
    <submittedName>
        <fullName evidence="1">Uncharacterized protein</fullName>
    </submittedName>
</protein>
<evidence type="ECO:0000313" key="2">
    <source>
        <dbReference type="Proteomes" id="UP000326924"/>
    </source>
</evidence>
<dbReference type="InParanoid" id="A0A5J5EDG2"/>
<name>A0A5J5EDG2_9PEZI</name>
<proteinExistence type="predicted"/>
<dbReference type="EMBL" id="VXIS01000444">
    <property type="protein sequence ID" value="KAA8893434.1"/>
    <property type="molecule type" value="Genomic_DNA"/>
</dbReference>
<reference evidence="1 2" key="1">
    <citation type="submission" date="2019-09" db="EMBL/GenBank/DDBJ databases">
        <title>Draft genome of the ectomycorrhizal ascomycete Sphaerosporella brunnea.</title>
        <authorList>
            <consortium name="DOE Joint Genome Institute"/>
            <person name="Benucci G.M."/>
            <person name="Marozzi G."/>
            <person name="Antonielli L."/>
            <person name="Sanchez S."/>
            <person name="Marco P."/>
            <person name="Wang X."/>
            <person name="Falini L.B."/>
            <person name="Barry K."/>
            <person name="Haridas S."/>
            <person name="Lipzen A."/>
            <person name="Labutti K."/>
            <person name="Grigoriev I.V."/>
            <person name="Murat C."/>
            <person name="Martin F."/>
            <person name="Albertini E."/>
            <person name="Donnini D."/>
            <person name="Bonito G."/>
        </authorList>
    </citation>
    <scope>NUCLEOTIDE SEQUENCE [LARGE SCALE GENOMIC DNA]</scope>
    <source>
        <strain evidence="1 2">Sb_GMNB300</strain>
    </source>
</reference>
<sequence>MSPSPILTLFQVLVIQQSPPGSHRHPQISGLLSSAGSKRPISATISTCSDHNLTTATNALKMSHAYSCPQNFTFFFFFFPPQFGVDSPSPPRDTLAILTGPDPRTWPPHACIFGRKNELLLNIYLRGGSFRRFRSSRAYLDTEQDLLHQTPRGPCTARAV</sequence>
<comment type="caution">
    <text evidence="1">The sequence shown here is derived from an EMBL/GenBank/DDBJ whole genome shotgun (WGS) entry which is preliminary data.</text>
</comment>
<organism evidence="1 2">
    <name type="scientific">Sphaerosporella brunnea</name>
    <dbReference type="NCBI Taxonomy" id="1250544"/>
    <lineage>
        <taxon>Eukaryota</taxon>
        <taxon>Fungi</taxon>
        <taxon>Dikarya</taxon>
        <taxon>Ascomycota</taxon>
        <taxon>Pezizomycotina</taxon>
        <taxon>Pezizomycetes</taxon>
        <taxon>Pezizales</taxon>
        <taxon>Pyronemataceae</taxon>
        <taxon>Sphaerosporella</taxon>
    </lineage>
</organism>
<accession>A0A5J5EDG2</accession>
<evidence type="ECO:0000313" key="1">
    <source>
        <dbReference type="EMBL" id="KAA8893434.1"/>
    </source>
</evidence>
<dbReference type="AlphaFoldDB" id="A0A5J5EDG2"/>
<gene>
    <name evidence="1" type="ORF">FN846DRAFT_529011</name>
</gene>